<keyword evidence="3" id="KW-1185">Reference proteome</keyword>
<evidence type="ECO:0000313" key="2">
    <source>
        <dbReference type="EMBL" id="EDN01795.1"/>
    </source>
</evidence>
<organism evidence="2 3">
    <name type="scientific">Pseudoflavonifractor capillosus ATCC 29799</name>
    <dbReference type="NCBI Taxonomy" id="411467"/>
    <lineage>
        <taxon>Bacteria</taxon>
        <taxon>Bacillati</taxon>
        <taxon>Bacillota</taxon>
        <taxon>Clostridia</taxon>
        <taxon>Eubacteriales</taxon>
        <taxon>Oscillospiraceae</taxon>
        <taxon>Pseudoflavonifractor</taxon>
    </lineage>
</organism>
<dbReference type="EMBL" id="AAXG02000004">
    <property type="protein sequence ID" value="EDN01795.1"/>
    <property type="molecule type" value="Genomic_DNA"/>
</dbReference>
<accession>A6NQJ0</accession>
<protein>
    <submittedName>
        <fullName evidence="2">Uncharacterized protein</fullName>
    </submittedName>
</protein>
<sequence length="72" mass="8245">MSARAGSRPVCVNTVSCNGYISVTFQKMFFIFISFCILAFQNSVPMLSAYPFYRQYFLVNKQNTLFLFNSSS</sequence>
<keyword evidence="1" id="KW-0812">Transmembrane</keyword>
<proteinExistence type="predicted"/>
<evidence type="ECO:0000313" key="3">
    <source>
        <dbReference type="Proteomes" id="UP000003639"/>
    </source>
</evidence>
<feature type="transmembrane region" description="Helical" evidence="1">
    <location>
        <begin position="28"/>
        <end position="53"/>
    </location>
</feature>
<name>A6NQJ0_9FIRM</name>
<gene>
    <name evidence="2" type="ORF">BACCAP_00460</name>
</gene>
<reference evidence="2 3" key="1">
    <citation type="submission" date="2007-04" db="EMBL/GenBank/DDBJ databases">
        <authorList>
            <person name="Fulton L."/>
            <person name="Clifton S."/>
            <person name="Fulton B."/>
            <person name="Xu J."/>
            <person name="Minx P."/>
            <person name="Pepin K.H."/>
            <person name="Johnson M."/>
            <person name="Thiruvilangam P."/>
            <person name="Bhonagiri V."/>
            <person name="Nash W.E."/>
            <person name="Mardis E.R."/>
            <person name="Wilson R.K."/>
        </authorList>
    </citation>
    <scope>NUCLEOTIDE SEQUENCE [LARGE SCALE GENOMIC DNA]</scope>
    <source>
        <strain evidence="2 3">ATCC 29799</strain>
    </source>
</reference>
<keyword evidence="1" id="KW-1133">Transmembrane helix</keyword>
<dbReference type="AlphaFoldDB" id="A6NQJ0"/>
<dbReference type="Proteomes" id="UP000003639">
    <property type="component" value="Unassembled WGS sequence"/>
</dbReference>
<evidence type="ECO:0000256" key="1">
    <source>
        <dbReference type="SAM" id="Phobius"/>
    </source>
</evidence>
<keyword evidence="1" id="KW-0472">Membrane</keyword>
<comment type="caution">
    <text evidence="2">The sequence shown here is derived from an EMBL/GenBank/DDBJ whole genome shotgun (WGS) entry which is preliminary data.</text>
</comment>
<reference evidence="2 3" key="2">
    <citation type="submission" date="2007-06" db="EMBL/GenBank/DDBJ databases">
        <title>Draft genome sequence of Pseudoflavonifractor capillosus ATCC 29799.</title>
        <authorList>
            <person name="Sudarsanam P."/>
            <person name="Ley R."/>
            <person name="Guruge J."/>
            <person name="Turnbaugh P.J."/>
            <person name="Mahowald M."/>
            <person name="Liep D."/>
            <person name="Gordon J."/>
        </authorList>
    </citation>
    <scope>NUCLEOTIDE SEQUENCE [LARGE SCALE GENOMIC DNA]</scope>
    <source>
        <strain evidence="2 3">ATCC 29799</strain>
    </source>
</reference>